<proteinExistence type="inferred from homology"/>
<dbReference type="InterPro" id="IPR000519">
    <property type="entry name" value="P_trefoil_dom"/>
</dbReference>
<dbReference type="InterPro" id="IPR017853">
    <property type="entry name" value="GH"/>
</dbReference>
<sequence>MFFSCALGVLRTWSSFGPRVDCGYLGIQEGECVSRGCCWLPAGGNASLAVDQPWCFHSNTGRSEYLLSRASDSGVGLSATLTAAETTAPELGPDVERLALHVSMPAPGVLRVRMTAAGAPRWEVPQWLYPADSVAGGGVGASKDGAWREHFEYDEEPFSFVVRRNHSGVDMEAPLFDTRDKRLVFKDQYLELTTTCEPEATLYGLGERTSSAGLRLRRDGQPLALWARDCGSAFPDVNLYSSWPYWLEVRPDGSAHGVLLLNSNGMDVVVARDRASFRAVGGVLDLFVLLGPTPADVTAQLAAVVGRPALPPFWSLGFHQSKWGYSSVEELQEVSVNYSAAGLPLEVLWSDIDYMDQFRDFTLNPTAFAAPKMQALVRWLHARGQKWVPIVDPGIKIDPGYPAYDLGLAAKVFVTDAHSGEPYVGQVWPGAVHYPDFLSPAAAAYWEAELRAFFELAHYDGLWIDMNEPSNFASDMCRAAGFTELERYKDYLAGALGSSMLDIWWSHTHMCNGSDFRSLPRAVSAPDYDFPPYQIANGNQMLPLGAKTVAMTALHHNGTLEYDAHNLYGLAEARVTAEVMKRMHRTRPFILTRSSFPGTGAHAAHWSGDNAATWEDLRWSVPSVLAPGLAGIPLVGADICGFSDNTTEELCSRWISAGAFYPFSRNHGELLCSPQELYRWPSVAAAGRRALGLRYRLLTYMYYHFDRATAAGAPVARPLWFEFPGDAVAREADTQWLLGDGVLVSPVLEQGADSVEAYFPAGTWYDAWDEAGAAPPVVAGPGGRRERLAAPLGDVPVHLRGGAVLPLQAPGLTTAAAREGGLTLVVALPEQGGAVPERTPECRAALALLRGAGAPGTVEACGGALFDDGDNLQDAGVSHRLTFATRAWRDSVNSLVGELLVVFEPRQGAGRTGPLQEGACGSAALPRLEAVRVLGASPAPGLHARLETLHPLALQGASGTAGAPPVLRRVTPAPEQVGGGEHALHLTGLDHELRCLEAVRVTWSAGGDSELPSNA</sequence>
<evidence type="ECO:0000256" key="7">
    <source>
        <dbReference type="ARBA" id="ARBA00023295"/>
    </source>
</evidence>
<evidence type="ECO:0000256" key="4">
    <source>
        <dbReference type="ARBA" id="ARBA00023136"/>
    </source>
</evidence>
<comment type="subcellular location">
    <subcellularLocation>
        <location evidence="1">Membrane</location>
    </subcellularLocation>
</comment>
<dbReference type="InterPro" id="IPR000322">
    <property type="entry name" value="Glyco_hydro_31_TIM"/>
</dbReference>
<evidence type="ECO:0000313" key="13">
    <source>
        <dbReference type="Proteomes" id="UP001445335"/>
    </source>
</evidence>
<dbReference type="InterPro" id="IPR044913">
    <property type="entry name" value="P_trefoil_dom_sf"/>
</dbReference>
<comment type="caution">
    <text evidence="12">The sequence shown here is derived from an EMBL/GenBank/DDBJ whole genome shotgun (WGS) entry which is preliminary data.</text>
</comment>
<feature type="disulfide bond" evidence="9">
    <location>
        <begin position="22"/>
        <end position="37"/>
    </location>
</feature>
<dbReference type="GO" id="GO:0016020">
    <property type="term" value="C:membrane"/>
    <property type="evidence" value="ECO:0007669"/>
    <property type="project" value="UniProtKB-SubCell"/>
</dbReference>
<dbReference type="Gene3D" id="4.10.110.10">
    <property type="entry name" value="Spasmolytic Protein, domain 1"/>
    <property type="match status" value="1"/>
</dbReference>
<dbReference type="AlphaFoldDB" id="A0AAW1RNV0"/>
<evidence type="ECO:0000256" key="1">
    <source>
        <dbReference type="ARBA" id="ARBA00004370"/>
    </source>
</evidence>
<protein>
    <recommendedName>
        <fullName evidence="8">Maltase</fullName>
    </recommendedName>
</protein>
<dbReference type="Gene3D" id="2.60.40.1760">
    <property type="entry name" value="glycosyl hydrolase (family 31)"/>
    <property type="match status" value="1"/>
</dbReference>
<dbReference type="PANTHER" id="PTHR22762:SF133">
    <property type="entry name" value="P-TYPE DOMAIN-CONTAINING PROTEIN"/>
    <property type="match status" value="1"/>
</dbReference>
<dbReference type="CDD" id="cd06602">
    <property type="entry name" value="GH31_MGAM_SI_GAA"/>
    <property type="match status" value="1"/>
</dbReference>
<evidence type="ECO:0000256" key="5">
    <source>
        <dbReference type="ARBA" id="ARBA00023157"/>
    </source>
</evidence>
<organism evidence="12 13">
    <name type="scientific">Elliptochloris bilobata</name>
    <dbReference type="NCBI Taxonomy" id="381761"/>
    <lineage>
        <taxon>Eukaryota</taxon>
        <taxon>Viridiplantae</taxon>
        <taxon>Chlorophyta</taxon>
        <taxon>core chlorophytes</taxon>
        <taxon>Trebouxiophyceae</taxon>
        <taxon>Trebouxiophyceae incertae sedis</taxon>
        <taxon>Elliptochloris clade</taxon>
        <taxon>Elliptochloris</taxon>
    </lineage>
</organism>
<dbReference type="InterPro" id="IPR048395">
    <property type="entry name" value="Glyco_hydro_31_C"/>
</dbReference>
<comment type="caution">
    <text evidence="9">Lacks conserved residue(s) required for the propagation of feature annotation.</text>
</comment>
<evidence type="ECO:0000313" key="12">
    <source>
        <dbReference type="EMBL" id="KAK9835041.1"/>
    </source>
</evidence>
<dbReference type="SUPFAM" id="SSF74650">
    <property type="entry name" value="Galactose mutarotase-like"/>
    <property type="match status" value="1"/>
</dbReference>
<comment type="similarity">
    <text evidence="2 10">Belongs to the glycosyl hydrolase 31 family.</text>
</comment>
<evidence type="ECO:0000256" key="2">
    <source>
        <dbReference type="ARBA" id="ARBA00007806"/>
    </source>
</evidence>
<dbReference type="SMART" id="SM00018">
    <property type="entry name" value="PD"/>
    <property type="match status" value="1"/>
</dbReference>
<reference evidence="12 13" key="1">
    <citation type="journal article" date="2024" name="Nat. Commun.">
        <title>Phylogenomics reveals the evolutionary origins of lichenization in chlorophyte algae.</title>
        <authorList>
            <person name="Puginier C."/>
            <person name="Libourel C."/>
            <person name="Otte J."/>
            <person name="Skaloud P."/>
            <person name="Haon M."/>
            <person name="Grisel S."/>
            <person name="Petersen M."/>
            <person name="Berrin J.G."/>
            <person name="Delaux P.M."/>
            <person name="Dal Grande F."/>
            <person name="Keller J."/>
        </authorList>
    </citation>
    <scope>NUCLEOTIDE SEQUENCE [LARGE SCALE GENOMIC DNA]</scope>
    <source>
        <strain evidence="12 13">SAG 245.80</strain>
    </source>
</reference>
<evidence type="ECO:0000259" key="11">
    <source>
        <dbReference type="PROSITE" id="PS51448"/>
    </source>
</evidence>
<dbReference type="InterPro" id="IPR013780">
    <property type="entry name" value="Glyco_hydro_b"/>
</dbReference>
<dbReference type="InterPro" id="IPR025887">
    <property type="entry name" value="Glyco_hydro_31_N_dom"/>
</dbReference>
<dbReference type="SUPFAM" id="SSF51445">
    <property type="entry name" value="(Trans)glycosidases"/>
    <property type="match status" value="1"/>
</dbReference>
<keyword evidence="5 9" id="KW-1015">Disulfide bond</keyword>
<dbReference type="InterPro" id="IPR030458">
    <property type="entry name" value="Glyco_hydro_31_AS"/>
</dbReference>
<dbReference type="GO" id="GO:0004553">
    <property type="term" value="F:hydrolase activity, hydrolyzing O-glycosyl compounds"/>
    <property type="evidence" value="ECO:0007669"/>
    <property type="project" value="InterPro"/>
</dbReference>
<keyword evidence="13" id="KW-1185">Reference proteome</keyword>
<keyword evidence="4" id="KW-0472">Membrane</keyword>
<dbReference type="Proteomes" id="UP001445335">
    <property type="component" value="Unassembled WGS sequence"/>
</dbReference>
<evidence type="ECO:0000256" key="10">
    <source>
        <dbReference type="RuleBase" id="RU361185"/>
    </source>
</evidence>
<gene>
    <name evidence="12" type="ORF">WJX81_006384</name>
</gene>
<dbReference type="Pfam" id="PF13802">
    <property type="entry name" value="Gal_mutarotas_2"/>
    <property type="match status" value="1"/>
</dbReference>
<dbReference type="Pfam" id="PF21365">
    <property type="entry name" value="Glyco_hydro_31_3rd"/>
    <property type="match status" value="1"/>
</dbReference>
<dbReference type="SUPFAM" id="SSF57492">
    <property type="entry name" value="Trefoil"/>
    <property type="match status" value="1"/>
</dbReference>
<dbReference type="Gene3D" id="2.60.40.1180">
    <property type="entry name" value="Golgi alpha-mannosidase II"/>
    <property type="match status" value="2"/>
</dbReference>
<dbReference type="SUPFAM" id="SSF51011">
    <property type="entry name" value="Glycosyl hydrolase domain"/>
    <property type="match status" value="1"/>
</dbReference>
<keyword evidence="6" id="KW-0325">Glycoprotein</keyword>
<dbReference type="PROSITE" id="PS51448">
    <property type="entry name" value="P_TREFOIL_2"/>
    <property type="match status" value="1"/>
</dbReference>
<dbReference type="GO" id="GO:0030246">
    <property type="term" value="F:carbohydrate binding"/>
    <property type="evidence" value="ECO:0007669"/>
    <property type="project" value="InterPro"/>
</dbReference>
<evidence type="ECO:0000256" key="9">
    <source>
        <dbReference type="PROSITE-ProRule" id="PRU00779"/>
    </source>
</evidence>
<dbReference type="CDD" id="cd14752">
    <property type="entry name" value="GH31_N"/>
    <property type="match status" value="1"/>
</dbReference>
<keyword evidence="3 10" id="KW-0378">Hydrolase</keyword>
<dbReference type="Pfam" id="PF00088">
    <property type="entry name" value="Trefoil"/>
    <property type="match status" value="1"/>
</dbReference>
<dbReference type="PANTHER" id="PTHR22762">
    <property type="entry name" value="ALPHA-GLUCOSIDASE"/>
    <property type="match status" value="1"/>
</dbReference>
<feature type="domain" description="P-type" evidence="11">
    <location>
        <begin position="3"/>
        <end position="59"/>
    </location>
</feature>
<keyword evidence="7 10" id="KW-0326">Glycosidase</keyword>
<dbReference type="InterPro" id="IPR011013">
    <property type="entry name" value="Gal_mutarotase_sf_dom"/>
</dbReference>
<accession>A0AAW1RNV0</accession>
<evidence type="ECO:0000256" key="6">
    <source>
        <dbReference type="ARBA" id="ARBA00023180"/>
    </source>
</evidence>
<dbReference type="CDD" id="cd00111">
    <property type="entry name" value="Trefoil"/>
    <property type="match status" value="1"/>
</dbReference>
<dbReference type="EMBL" id="JALJOU010000030">
    <property type="protein sequence ID" value="KAK9835041.1"/>
    <property type="molecule type" value="Genomic_DNA"/>
</dbReference>
<evidence type="ECO:0000256" key="8">
    <source>
        <dbReference type="ARBA" id="ARBA00041343"/>
    </source>
</evidence>
<name>A0AAW1RNV0_9CHLO</name>
<dbReference type="PROSITE" id="PS00129">
    <property type="entry name" value="GLYCOSYL_HYDROL_F31_1"/>
    <property type="match status" value="1"/>
</dbReference>
<dbReference type="GO" id="GO:0005975">
    <property type="term" value="P:carbohydrate metabolic process"/>
    <property type="evidence" value="ECO:0007669"/>
    <property type="project" value="InterPro"/>
</dbReference>
<dbReference type="Gene3D" id="3.20.20.80">
    <property type="entry name" value="Glycosidases"/>
    <property type="match status" value="1"/>
</dbReference>
<dbReference type="Pfam" id="PF01055">
    <property type="entry name" value="Glyco_hydro_31_2nd"/>
    <property type="match status" value="1"/>
</dbReference>
<evidence type="ECO:0000256" key="3">
    <source>
        <dbReference type="ARBA" id="ARBA00022801"/>
    </source>
</evidence>